<gene>
    <name evidence="1" type="ORF">HGRIS_006016</name>
</gene>
<dbReference type="Proteomes" id="UP001556367">
    <property type="component" value="Unassembled WGS sequence"/>
</dbReference>
<sequence>MDPLTLTTSALTLIEVAAKVKESVDKVSVNRARLSRLAAEVARGITDIQEYCETHQKTQDLVGAKDLRDALDAVSRELFYVLRRCEKVLRHDSDSPLSKARYRFLAWFNRAELEDDILRLKEQVQACHLRFLSFSSARTEQNVLMVLHDNQSRAHQLDGLMALMLLQNDDQGRDPPAFIDEAPIPGDAMCMYFVQQLKTLLSMAKELIATRTDWFESPNLLHRQEHGYCTPRCMVRSQAISFRLAFFSLLDSLRIVKQNSKVISAQDLAYSLCTLARDLDIFGAPHEAVSVLTVSIELYSLVVERNPCSAFLYHLAFVLTQMSQFGIDLEEALVASRDAVTLCSQLYSVSETNHHAEMLVCALNNLTHSLRVTGDVEGALKYSKEVVSIVRQIPDPHLSTSAGVTWWGSGEAGVVYTSRREITRTPTIAHLEAHTLTSLAWNLGLLGHHTEAFIAGFEAMNCFQALISTFPGASSSYQTSWTKWFALLQREAPSWVSITRCP</sequence>
<name>A0ABR3JYI7_9AGAR</name>
<evidence type="ECO:0000313" key="1">
    <source>
        <dbReference type="EMBL" id="KAL0961025.1"/>
    </source>
</evidence>
<reference evidence="2" key="1">
    <citation type="submission" date="2024-06" db="EMBL/GenBank/DDBJ databases">
        <title>Multi-omics analyses provide insights into the biosynthesis of the anticancer antibiotic pleurotin in Hohenbuehelia grisea.</title>
        <authorList>
            <person name="Weaver J.A."/>
            <person name="Alberti F."/>
        </authorList>
    </citation>
    <scope>NUCLEOTIDE SEQUENCE [LARGE SCALE GENOMIC DNA]</scope>
    <source>
        <strain evidence="2">T-177</strain>
    </source>
</reference>
<dbReference type="Gene3D" id="1.25.40.10">
    <property type="entry name" value="Tetratricopeptide repeat domain"/>
    <property type="match status" value="1"/>
</dbReference>
<keyword evidence="2" id="KW-1185">Reference proteome</keyword>
<organism evidence="1 2">
    <name type="scientific">Hohenbuehelia grisea</name>
    <dbReference type="NCBI Taxonomy" id="104357"/>
    <lineage>
        <taxon>Eukaryota</taxon>
        <taxon>Fungi</taxon>
        <taxon>Dikarya</taxon>
        <taxon>Basidiomycota</taxon>
        <taxon>Agaricomycotina</taxon>
        <taxon>Agaricomycetes</taxon>
        <taxon>Agaricomycetidae</taxon>
        <taxon>Agaricales</taxon>
        <taxon>Pleurotineae</taxon>
        <taxon>Pleurotaceae</taxon>
        <taxon>Hohenbuehelia</taxon>
    </lineage>
</organism>
<comment type="caution">
    <text evidence="1">The sequence shown here is derived from an EMBL/GenBank/DDBJ whole genome shotgun (WGS) entry which is preliminary data.</text>
</comment>
<evidence type="ECO:0000313" key="2">
    <source>
        <dbReference type="Proteomes" id="UP001556367"/>
    </source>
</evidence>
<dbReference type="EMBL" id="JASNQZ010000001">
    <property type="protein sequence ID" value="KAL0961025.1"/>
    <property type="molecule type" value="Genomic_DNA"/>
</dbReference>
<protein>
    <submittedName>
        <fullName evidence="1">Uncharacterized protein</fullName>
    </submittedName>
</protein>
<accession>A0ABR3JYI7</accession>
<proteinExistence type="predicted"/>
<dbReference type="InterPro" id="IPR011990">
    <property type="entry name" value="TPR-like_helical_dom_sf"/>
</dbReference>
<dbReference type="SUPFAM" id="SSF48452">
    <property type="entry name" value="TPR-like"/>
    <property type="match status" value="1"/>
</dbReference>